<dbReference type="EMBL" id="KZ806149">
    <property type="protein sequence ID" value="PVH90698.1"/>
    <property type="molecule type" value="Genomic_DNA"/>
</dbReference>
<organism evidence="2 3">
    <name type="scientific">Periconia macrospinosa</name>
    <dbReference type="NCBI Taxonomy" id="97972"/>
    <lineage>
        <taxon>Eukaryota</taxon>
        <taxon>Fungi</taxon>
        <taxon>Dikarya</taxon>
        <taxon>Ascomycota</taxon>
        <taxon>Pezizomycotina</taxon>
        <taxon>Dothideomycetes</taxon>
        <taxon>Pleosporomycetidae</taxon>
        <taxon>Pleosporales</taxon>
        <taxon>Massarineae</taxon>
        <taxon>Periconiaceae</taxon>
        <taxon>Periconia</taxon>
    </lineage>
</organism>
<dbReference type="Proteomes" id="UP000244855">
    <property type="component" value="Unassembled WGS sequence"/>
</dbReference>
<name>A0A2V1CY85_9PLEO</name>
<protein>
    <submittedName>
        <fullName evidence="2">Uncharacterized protein</fullName>
    </submittedName>
</protein>
<feature type="non-terminal residue" evidence="2">
    <location>
        <position position="1"/>
    </location>
</feature>
<reference evidence="2 3" key="1">
    <citation type="journal article" date="2018" name="Sci. Rep.">
        <title>Comparative genomics provides insights into the lifestyle and reveals functional heterogeneity of dark septate endophytic fungi.</title>
        <authorList>
            <person name="Knapp D.G."/>
            <person name="Nemeth J.B."/>
            <person name="Barry K."/>
            <person name="Hainaut M."/>
            <person name="Henrissat B."/>
            <person name="Johnson J."/>
            <person name="Kuo A."/>
            <person name="Lim J.H.P."/>
            <person name="Lipzen A."/>
            <person name="Nolan M."/>
            <person name="Ohm R.A."/>
            <person name="Tamas L."/>
            <person name="Grigoriev I.V."/>
            <person name="Spatafora J.W."/>
            <person name="Nagy L.G."/>
            <person name="Kovacs G.M."/>
        </authorList>
    </citation>
    <scope>NUCLEOTIDE SEQUENCE [LARGE SCALE GENOMIC DNA]</scope>
    <source>
        <strain evidence="2 3">DSE2036</strain>
    </source>
</reference>
<proteinExistence type="predicted"/>
<keyword evidence="3" id="KW-1185">Reference proteome</keyword>
<sequence>YSTLDGTGTSSTVPVRTIERTGRSSDEEYSNINNILSKYKELLDQAREEKKCVQDELKDTNDSLTTQIENSKEVQAQLIAVQSQLRKELDDCKQATVAAIQEQCVLQDELGRLEGANDDLKHQLRSYMDSKPDERSYSDIDCADRSGECMDTILRECVGSSTETTEIGEEAELEETTGMHHPTPKSIIARRSKGPWHLALDDLGRYTAADAHGVNGYADNDRKVGFNPKMDESWMCRYKRGSFTENNIEVIAMVKYEKWATVVFQPSDEGLRRELQSYRSEQQGTIQPYDDGIRVRCSWTVFQSRASANAKKAALDKLRENKSASFLTRL</sequence>
<accession>A0A2V1CY85</accession>
<gene>
    <name evidence="2" type="ORF">DM02DRAFT_636636</name>
</gene>
<evidence type="ECO:0000313" key="2">
    <source>
        <dbReference type="EMBL" id="PVH90698.1"/>
    </source>
</evidence>
<keyword evidence="1" id="KW-0175">Coiled coil</keyword>
<dbReference type="AlphaFoldDB" id="A0A2V1CY85"/>
<feature type="coiled-coil region" evidence="1">
    <location>
        <begin position="29"/>
        <end position="74"/>
    </location>
</feature>
<evidence type="ECO:0000313" key="3">
    <source>
        <dbReference type="Proteomes" id="UP000244855"/>
    </source>
</evidence>
<evidence type="ECO:0000256" key="1">
    <source>
        <dbReference type="SAM" id="Coils"/>
    </source>
</evidence>